<sequence length="127" mass="12732">MRLVFVIALLAVGVAVSTSGAVGILRMPDVYLRIQCSSKPVTLGALPVLVALVIAKGPVSSYGGRALIVAVLLLVMNPLATHALARAAYSVGIPMWSGAVVDQAAARAAGPTAAPHPGGGQPADREG</sequence>
<reference evidence="4" key="1">
    <citation type="submission" date="2021-01" db="EMBL/GenBank/DDBJ databases">
        <title>Whole genome shotgun sequence of Rugosimonospora africana NBRC 104875.</title>
        <authorList>
            <person name="Komaki H."/>
            <person name="Tamura T."/>
        </authorList>
    </citation>
    <scope>NUCLEOTIDE SEQUENCE</scope>
    <source>
        <strain evidence="4">NBRC 104875</strain>
    </source>
</reference>
<comment type="caution">
    <text evidence="4">The sequence shown here is derived from an EMBL/GenBank/DDBJ whole genome shotgun (WGS) entry which is preliminary data.</text>
</comment>
<dbReference type="PANTHER" id="PTHR34703:SF1">
    <property type="entry name" value="ANTIPORTER SUBUNIT MNHG2-RELATED"/>
    <property type="match status" value="1"/>
</dbReference>
<feature type="transmembrane region" description="Helical" evidence="3">
    <location>
        <begin position="67"/>
        <end position="89"/>
    </location>
</feature>
<evidence type="ECO:0000313" key="4">
    <source>
        <dbReference type="EMBL" id="GIH14468.1"/>
    </source>
</evidence>
<keyword evidence="5" id="KW-1185">Reference proteome</keyword>
<evidence type="ECO:0000256" key="2">
    <source>
        <dbReference type="SAM" id="MobiDB-lite"/>
    </source>
</evidence>
<dbReference type="RefSeq" id="WP_203918136.1">
    <property type="nucleotide sequence ID" value="NZ_BONZ01000025.1"/>
</dbReference>
<name>A0A8J3QRY6_9ACTN</name>
<evidence type="ECO:0000256" key="1">
    <source>
        <dbReference type="ARBA" id="ARBA00008404"/>
    </source>
</evidence>
<proteinExistence type="inferred from homology"/>
<evidence type="ECO:0000256" key="3">
    <source>
        <dbReference type="SAM" id="Phobius"/>
    </source>
</evidence>
<organism evidence="4 5">
    <name type="scientific">Rugosimonospora africana</name>
    <dbReference type="NCBI Taxonomy" id="556532"/>
    <lineage>
        <taxon>Bacteria</taxon>
        <taxon>Bacillati</taxon>
        <taxon>Actinomycetota</taxon>
        <taxon>Actinomycetes</taxon>
        <taxon>Micromonosporales</taxon>
        <taxon>Micromonosporaceae</taxon>
        <taxon>Rugosimonospora</taxon>
    </lineage>
</organism>
<feature type="region of interest" description="Disordered" evidence="2">
    <location>
        <begin position="108"/>
        <end position="127"/>
    </location>
</feature>
<comment type="similarity">
    <text evidence="1">Belongs to the CPA3 antiporters (TC 2.A.63) subunit G family.</text>
</comment>
<gene>
    <name evidence="4" type="ORF">Raf01_26400</name>
</gene>
<feature type="transmembrane region" description="Helical" evidence="3">
    <location>
        <begin position="37"/>
        <end position="55"/>
    </location>
</feature>
<dbReference type="GO" id="GO:0015385">
    <property type="term" value="F:sodium:proton antiporter activity"/>
    <property type="evidence" value="ECO:0007669"/>
    <property type="project" value="TreeGrafter"/>
</dbReference>
<dbReference type="Proteomes" id="UP000642748">
    <property type="component" value="Unassembled WGS sequence"/>
</dbReference>
<keyword evidence="3" id="KW-1133">Transmembrane helix</keyword>
<evidence type="ECO:0000313" key="5">
    <source>
        <dbReference type="Proteomes" id="UP000642748"/>
    </source>
</evidence>
<accession>A0A8J3QRY6</accession>
<evidence type="ECO:0008006" key="6">
    <source>
        <dbReference type="Google" id="ProtNLM"/>
    </source>
</evidence>
<keyword evidence="3" id="KW-0472">Membrane</keyword>
<dbReference type="PANTHER" id="PTHR34703">
    <property type="entry name" value="ANTIPORTER SUBUNIT MNHG2-RELATED"/>
    <property type="match status" value="1"/>
</dbReference>
<dbReference type="AlphaFoldDB" id="A0A8J3QRY6"/>
<keyword evidence="3" id="KW-0812">Transmembrane</keyword>
<dbReference type="Pfam" id="PF03334">
    <property type="entry name" value="PhaG_MnhG_YufB"/>
    <property type="match status" value="1"/>
</dbReference>
<protein>
    <recommendedName>
        <fullName evidence="6">Cation:proton antiporter</fullName>
    </recommendedName>
</protein>
<dbReference type="NCBIfam" id="TIGR01300">
    <property type="entry name" value="CPA3_mnhG_phaG"/>
    <property type="match status" value="1"/>
</dbReference>
<dbReference type="EMBL" id="BONZ01000025">
    <property type="protein sequence ID" value="GIH14468.1"/>
    <property type="molecule type" value="Genomic_DNA"/>
</dbReference>
<dbReference type="InterPro" id="IPR005133">
    <property type="entry name" value="PhaG_MnhG_YufB"/>
</dbReference>